<dbReference type="GO" id="GO:0006890">
    <property type="term" value="P:retrograde vesicle-mediated transport, Golgi to endoplasmic reticulum"/>
    <property type="evidence" value="ECO:0007669"/>
    <property type="project" value="InterPro"/>
</dbReference>
<feature type="domain" description="Longin" evidence="16">
    <location>
        <begin position="6"/>
        <end position="117"/>
    </location>
</feature>
<keyword evidence="12 15" id="KW-0472">Membrane</keyword>
<dbReference type="FunFam" id="3.30.450.50:FF:000007">
    <property type="entry name" value="SNARE complex subunit SEC22"/>
    <property type="match status" value="1"/>
</dbReference>
<name>A0A0H5C6B7_CYBJN</name>
<dbReference type="Pfam" id="PF13774">
    <property type="entry name" value="Longin"/>
    <property type="match status" value="1"/>
</dbReference>
<dbReference type="Proteomes" id="UP000038830">
    <property type="component" value="Unassembled WGS sequence"/>
</dbReference>
<dbReference type="CDD" id="cd15866">
    <property type="entry name" value="R-SNARE_SEC22"/>
    <property type="match status" value="1"/>
</dbReference>
<dbReference type="AlphaFoldDB" id="A0A0H5C6B7"/>
<sequence length="217" mass="25155">MIKSTLIYRTDGIPLAGSVDEDSDPQLLEQKKKVKFLMSRITPNSQDKASIESGEFQIHYLISNNIVYFVICEKSYPRKLAFSYLQEIAQEFFQSHGADALRQTTRPYAFVSFDNYMQKTKKLYQDERAQTNLDKLNTDLADVKTVLQKNIEDLLYRGDSLDKMSDISSSIRTESSKYRKAARKINFDLLIKQYAPVAGVGLLFVFFIWYFFLRSSK</sequence>
<dbReference type="GO" id="GO:0000139">
    <property type="term" value="C:Golgi membrane"/>
    <property type="evidence" value="ECO:0007669"/>
    <property type="project" value="UniProtKB-SubCell"/>
</dbReference>
<evidence type="ECO:0000256" key="8">
    <source>
        <dbReference type="ARBA" id="ARBA00022927"/>
    </source>
</evidence>
<dbReference type="OMA" id="FIYWRFF"/>
<evidence type="ECO:0000313" key="20">
    <source>
        <dbReference type="Proteomes" id="UP000038830"/>
    </source>
</evidence>
<dbReference type="GO" id="GO:0015031">
    <property type="term" value="P:protein transport"/>
    <property type="evidence" value="ECO:0007669"/>
    <property type="project" value="UniProtKB-KW"/>
</dbReference>
<keyword evidence="21" id="KW-1185">Reference proteome</keyword>
<accession>A0A1E4S227</accession>
<evidence type="ECO:0000256" key="6">
    <source>
        <dbReference type="ARBA" id="ARBA00022824"/>
    </source>
</evidence>
<dbReference type="CDD" id="cd14824">
    <property type="entry name" value="Longin"/>
    <property type="match status" value="1"/>
</dbReference>
<dbReference type="PANTHER" id="PTHR45837">
    <property type="entry name" value="VESICLE-TRAFFICKING PROTEIN SEC22B"/>
    <property type="match status" value="1"/>
</dbReference>
<keyword evidence="7" id="KW-0931">ER-Golgi transport</keyword>
<keyword evidence="8" id="KW-0653">Protein transport</keyword>
<evidence type="ECO:0000256" key="7">
    <source>
        <dbReference type="ARBA" id="ARBA00022892"/>
    </source>
</evidence>
<dbReference type="SUPFAM" id="SSF58038">
    <property type="entry name" value="SNARE fusion complex"/>
    <property type="match status" value="1"/>
</dbReference>
<evidence type="ECO:0000259" key="16">
    <source>
        <dbReference type="PROSITE" id="PS50859"/>
    </source>
</evidence>
<gene>
    <name evidence="18" type="ORF">BN1211_4160</name>
    <name evidence="19" type="ORF">CYBJADRAFT_127206</name>
</gene>
<evidence type="ECO:0000256" key="10">
    <source>
        <dbReference type="ARBA" id="ARBA00023034"/>
    </source>
</evidence>
<dbReference type="SUPFAM" id="SSF64356">
    <property type="entry name" value="SNARE-like"/>
    <property type="match status" value="1"/>
</dbReference>
<dbReference type="EMBL" id="CDQK01000004">
    <property type="protein sequence ID" value="CEP23548.1"/>
    <property type="molecule type" value="Genomic_DNA"/>
</dbReference>
<dbReference type="PROSITE" id="PS50859">
    <property type="entry name" value="LONGIN"/>
    <property type="match status" value="1"/>
</dbReference>
<dbReference type="OrthoDB" id="1719357at2759"/>
<dbReference type="GO" id="GO:0005484">
    <property type="term" value="F:SNAP receptor activity"/>
    <property type="evidence" value="ECO:0007669"/>
    <property type="project" value="InterPro"/>
</dbReference>
<evidence type="ECO:0000313" key="21">
    <source>
        <dbReference type="Proteomes" id="UP000094389"/>
    </source>
</evidence>
<keyword evidence="11 14" id="KW-0175">Coiled coil</keyword>
<dbReference type="Pfam" id="PF00957">
    <property type="entry name" value="Synaptobrevin"/>
    <property type="match status" value="1"/>
</dbReference>
<evidence type="ECO:0000313" key="18">
    <source>
        <dbReference type="EMBL" id="CEP23548.1"/>
    </source>
</evidence>
<dbReference type="STRING" id="983966.A0A0H5C6B7"/>
<dbReference type="InterPro" id="IPR011012">
    <property type="entry name" value="Longin-like_dom_sf"/>
</dbReference>
<evidence type="ECO:0000313" key="19">
    <source>
        <dbReference type="EMBL" id="ODV73574.1"/>
    </source>
</evidence>
<evidence type="ECO:0000256" key="4">
    <source>
        <dbReference type="ARBA" id="ARBA00022448"/>
    </source>
</evidence>
<dbReference type="InterPro" id="IPR044565">
    <property type="entry name" value="Sec22"/>
</dbReference>
<accession>A0A0H5C6B7</accession>
<dbReference type="InterPro" id="IPR010908">
    <property type="entry name" value="Longin_dom"/>
</dbReference>
<reference evidence="20" key="2">
    <citation type="journal article" date="2015" name="J. Biotechnol.">
        <title>The structure of the Cyberlindnera jadinii genome and its relation to Candida utilis analyzed by the occurrence of single nucleotide polymorphisms.</title>
        <authorList>
            <person name="Rupp O."/>
            <person name="Brinkrolf K."/>
            <person name="Buerth C."/>
            <person name="Kunigo M."/>
            <person name="Schneider J."/>
            <person name="Jaenicke S."/>
            <person name="Goesmann A."/>
            <person name="Puehler A."/>
            <person name="Jaeger K.-E."/>
            <person name="Ernst J.F."/>
        </authorList>
    </citation>
    <scope>NUCLEOTIDE SEQUENCE [LARGE SCALE GENOMIC DNA]</scope>
    <source>
        <strain evidence="20">ATCC 18201 / CBS 1600 / BCRC 20928 / JCM 3617 / NBRC 0987 / NRRL Y-1542</strain>
    </source>
</reference>
<dbReference type="Gene3D" id="3.30.450.50">
    <property type="entry name" value="Longin domain"/>
    <property type="match status" value="1"/>
</dbReference>
<feature type="domain" description="V-SNARE coiled-coil homology" evidence="17">
    <location>
        <begin position="132"/>
        <end position="192"/>
    </location>
</feature>
<keyword evidence="6" id="KW-0256">Endoplasmic reticulum</keyword>
<evidence type="ECO:0000256" key="3">
    <source>
        <dbReference type="ARBA" id="ARBA00008025"/>
    </source>
</evidence>
<keyword evidence="5 15" id="KW-0812">Transmembrane</keyword>
<dbReference type="SMART" id="SM01270">
    <property type="entry name" value="Longin"/>
    <property type="match status" value="1"/>
</dbReference>
<dbReference type="Proteomes" id="UP000094389">
    <property type="component" value="Unassembled WGS sequence"/>
</dbReference>
<dbReference type="GO" id="GO:0006888">
    <property type="term" value="P:endoplasmic reticulum to Golgi vesicle-mediated transport"/>
    <property type="evidence" value="ECO:0007669"/>
    <property type="project" value="InterPro"/>
</dbReference>
<evidence type="ECO:0000256" key="12">
    <source>
        <dbReference type="ARBA" id="ARBA00023136"/>
    </source>
</evidence>
<dbReference type="PROSITE" id="PS50892">
    <property type="entry name" value="V_SNARE"/>
    <property type="match status" value="1"/>
</dbReference>
<comment type="subcellular location">
    <subcellularLocation>
        <location evidence="1">Endoplasmic reticulum membrane</location>
        <topology evidence="1">Single-pass type IV membrane protein</topology>
    </subcellularLocation>
    <subcellularLocation>
        <location evidence="2">Golgi apparatus membrane</location>
        <topology evidence="2">Single-pass type IV membrane protein</topology>
    </subcellularLocation>
</comment>
<keyword evidence="9 15" id="KW-1133">Transmembrane helix</keyword>
<evidence type="ECO:0000256" key="14">
    <source>
        <dbReference type="PROSITE-ProRule" id="PRU00290"/>
    </source>
</evidence>
<evidence type="ECO:0000256" key="1">
    <source>
        <dbReference type="ARBA" id="ARBA00004163"/>
    </source>
</evidence>
<reference evidence="19 21" key="3">
    <citation type="journal article" date="2016" name="Proc. Natl. Acad. Sci. U.S.A.">
        <title>Comparative genomics of biotechnologically important yeasts.</title>
        <authorList>
            <person name="Riley R."/>
            <person name="Haridas S."/>
            <person name="Wolfe K.H."/>
            <person name="Lopes M.R."/>
            <person name="Hittinger C.T."/>
            <person name="Goeker M."/>
            <person name="Salamov A.A."/>
            <person name="Wisecaver J.H."/>
            <person name="Long T.M."/>
            <person name="Calvey C.H."/>
            <person name="Aerts A.L."/>
            <person name="Barry K.W."/>
            <person name="Choi C."/>
            <person name="Clum A."/>
            <person name="Coughlan A.Y."/>
            <person name="Deshpande S."/>
            <person name="Douglass A.P."/>
            <person name="Hanson S.J."/>
            <person name="Klenk H.-P."/>
            <person name="LaButti K.M."/>
            <person name="Lapidus A."/>
            <person name="Lindquist E.A."/>
            <person name="Lipzen A.M."/>
            <person name="Meier-Kolthoff J.P."/>
            <person name="Ohm R.A."/>
            <person name="Otillar R.P."/>
            <person name="Pangilinan J.L."/>
            <person name="Peng Y."/>
            <person name="Rokas A."/>
            <person name="Rosa C.A."/>
            <person name="Scheuner C."/>
            <person name="Sibirny A.A."/>
            <person name="Slot J.C."/>
            <person name="Stielow J.B."/>
            <person name="Sun H."/>
            <person name="Kurtzman C.P."/>
            <person name="Blackwell M."/>
            <person name="Grigoriev I.V."/>
            <person name="Jeffries T.W."/>
        </authorList>
    </citation>
    <scope>NUCLEOTIDE SEQUENCE [LARGE SCALE GENOMIC DNA]</scope>
    <source>
        <strain evidence="21">ATCC 18201 / CBS 1600 / BCRC 20928 / JCM 3617 / NBRC 0987 / NRRL Y-1542</strain>
        <strain evidence="19">NRRL Y-1542</strain>
    </source>
</reference>
<comment type="similarity">
    <text evidence="3">Belongs to the synaptobrevin family.</text>
</comment>
<evidence type="ECO:0000259" key="17">
    <source>
        <dbReference type="PROSITE" id="PS50892"/>
    </source>
</evidence>
<organism evidence="18 20">
    <name type="scientific">Cyberlindnera jadinii (strain ATCC 18201 / CBS 1600 / BCRC 20928 / JCM 3617 / NBRC 0987 / NRRL Y-1542)</name>
    <name type="common">Torula yeast</name>
    <name type="synonym">Candida utilis</name>
    <dbReference type="NCBI Taxonomy" id="983966"/>
    <lineage>
        <taxon>Eukaryota</taxon>
        <taxon>Fungi</taxon>
        <taxon>Dikarya</taxon>
        <taxon>Ascomycota</taxon>
        <taxon>Saccharomycotina</taxon>
        <taxon>Saccharomycetes</taxon>
        <taxon>Phaffomycetales</taxon>
        <taxon>Phaffomycetaceae</taxon>
        <taxon>Cyberlindnera</taxon>
    </lineage>
</organism>
<feature type="transmembrane region" description="Helical" evidence="15">
    <location>
        <begin position="194"/>
        <end position="213"/>
    </location>
</feature>
<protein>
    <recommendedName>
        <fullName evidence="13">Protein transport protein SEC22</fullName>
    </recommendedName>
</protein>
<dbReference type="InterPro" id="IPR042855">
    <property type="entry name" value="V_SNARE_CC"/>
</dbReference>
<evidence type="ECO:0000256" key="5">
    <source>
        <dbReference type="ARBA" id="ARBA00022692"/>
    </source>
</evidence>
<evidence type="ECO:0000256" key="2">
    <source>
        <dbReference type="ARBA" id="ARBA00004409"/>
    </source>
</evidence>
<evidence type="ECO:0000256" key="11">
    <source>
        <dbReference type="ARBA" id="ARBA00023054"/>
    </source>
</evidence>
<dbReference type="Gene3D" id="1.20.5.110">
    <property type="match status" value="1"/>
</dbReference>
<dbReference type="GO" id="GO:0005789">
    <property type="term" value="C:endoplasmic reticulum membrane"/>
    <property type="evidence" value="ECO:0007669"/>
    <property type="project" value="UniProtKB-SubCell"/>
</dbReference>
<evidence type="ECO:0000256" key="9">
    <source>
        <dbReference type="ARBA" id="ARBA00022989"/>
    </source>
</evidence>
<evidence type="ECO:0000256" key="15">
    <source>
        <dbReference type="SAM" id="Phobius"/>
    </source>
</evidence>
<keyword evidence="10" id="KW-0333">Golgi apparatus</keyword>
<dbReference type="EMBL" id="KV453930">
    <property type="protein sequence ID" value="ODV73574.1"/>
    <property type="molecule type" value="Genomic_DNA"/>
</dbReference>
<proteinExistence type="inferred from homology"/>
<evidence type="ECO:0000256" key="13">
    <source>
        <dbReference type="ARBA" id="ARBA00024249"/>
    </source>
</evidence>
<reference evidence="18" key="1">
    <citation type="submission" date="2014-12" db="EMBL/GenBank/DDBJ databases">
        <authorList>
            <person name="Jaenicke S."/>
        </authorList>
    </citation>
    <scope>NUCLEOTIDE SEQUENCE [LARGE SCALE GENOMIC DNA]</scope>
    <source>
        <strain evidence="18">CBS1600</strain>
    </source>
</reference>
<keyword evidence="4" id="KW-0813">Transport</keyword>